<evidence type="ECO:0000256" key="2">
    <source>
        <dbReference type="SAM" id="SignalP"/>
    </source>
</evidence>
<dbReference type="SUPFAM" id="SSF48452">
    <property type="entry name" value="TPR-like"/>
    <property type="match status" value="1"/>
</dbReference>
<feature type="chain" id="PRO_5047190773" description="Tetratricopeptide TPR_1 repeat-containing protein" evidence="2">
    <location>
        <begin position="20"/>
        <end position="296"/>
    </location>
</feature>
<dbReference type="PROSITE" id="PS50005">
    <property type="entry name" value="TPR"/>
    <property type="match status" value="1"/>
</dbReference>
<keyword evidence="2" id="KW-0732">Signal</keyword>
<comment type="caution">
    <text evidence="3">The sequence shown here is derived from an EMBL/GenBank/DDBJ whole genome shotgun (WGS) entry which is preliminary data.</text>
</comment>
<evidence type="ECO:0000256" key="1">
    <source>
        <dbReference type="PROSITE-ProRule" id="PRU00339"/>
    </source>
</evidence>
<dbReference type="SMART" id="SM00028">
    <property type="entry name" value="TPR"/>
    <property type="match status" value="2"/>
</dbReference>
<dbReference type="Pfam" id="PF13181">
    <property type="entry name" value="TPR_8"/>
    <property type="match status" value="1"/>
</dbReference>
<evidence type="ECO:0000313" key="4">
    <source>
        <dbReference type="Proteomes" id="UP000192277"/>
    </source>
</evidence>
<organism evidence="3 4">
    <name type="scientific">Niastella koreensis</name>
    <dbReference type="NCBI Taxonomy" id="354356"/>
    <lineage>
        <taxon>Bacteria</taxon>
        <taxon>Pseudomonadati</taxon>
        <taxon>Bacteroidota</taxon>
        <taxon>Chitinophagia</taxon>
        <taxon>Chitinophagales</taxon>
        <taxon>Chitinophagaceae</taxon>
        <taxon>Niastella</taxon>
    </lineage>
</organism>
<proteinExistence type="predicted"/>
<dbReference type="RefSeq" id="WP_014221531.1">
    <property type="nucleotide sequence ID" value="NZ_LWBO01000012.1"/>
</dbReference>
<protein>
    <recommendedName>
        <fullName evidence="5">Tetratricopeptide TPR_1 repeat-containing protein</fullName>
    </recommendedName>
</protein>
<gene>
    <name evidence="3" type="ORF">A4D02_06355</name>
</gene>
<dbReference type="Gene3D" id="1.25.40.10">
    <property type="entry name" value="Tetratricopeptide repeat domain"/>
    <property type="match status" value="1"/>
</dbReference>
<keyword evidence="4" id="KW-1185">Reference proteome</keyword>
<reference evidence="3 4" key="1">
    <citation type="submission" date="2016-04" db="EMBL/GenBank/DDBJ databases">
        <authorList>
            <person name="Chen L."/>
            <person name="Zhuang W."/>
            <person name="Wang G."/>
        </authorList>
    </citation>
    <scope>NUCLEOTIDE SEQUENCE [LARGE SCALE GENOMIC DNA]</scope>
    <source>
        <strain evidence="4">GR20</strain>
    </source>
</reference>
<name>A0ABX3NVS1_9BACT</name>
<keyword evidence="1" id="KW-0802">TPR repeat</keyword>
<dbReference type="EMBL" id="LWBO01000012">
    <property type="protein sequence ID" value="OQP48334.1"/>
    <property type="molecule type" value="Genomic_DNA"/>
</dbReference>
<feature type="repeat" description="TPR" evidence="1">
    <location>
        <begin position="215"/>
        <end position="248"/>
    </location>
</feature>
<dbReference type="InterPro" id="IPR019734">
    <property type="entry name" value="TPR_rpt"/>
</dbReference>
<dbReference type="Proteomes" id="UP000192277">
    <property type="component" value="Unassembled WGS sequence"/>
</dbReference>
<accession>A0ABX3NVS1</accession>
<dbReference type="InterPro" id="IPR011990">
    <property type="entry name" value="TPR-like_helical_dom_sf"/>
</dbReference>
<evidence type="ECO:0000313" key="3">
    <source>
        <dbReference type="EMBL" id="OQP48334.1"/>
    </source>
</evidence>
<dbReference type="Pfam" id="PF13431">
    <property type="entry name" value="TPR_17"/>
    <property type="match status" value="1"/>
</dbReference>
<sequence>MSKPIVLLLLVLLAGQSFAQNYKGEFSRLLIKKDTAAQWQLLQNWQQANPTDAELFVAYFNYYFRASRQEMVRLSDSGSGNSSLSIADSTGAQVGYLSDGFDYDSAILEKAFQYIDKGINTYITRLDMRLGKIYALGQVESYERFTSEIVTAIEMSNQLKSQWTWADNKKVEDPEKFFLSTVQDYVVQLYNAGDDQLNRMRTIAQTVLKYYPRHVESLSNLAITYGLQGDYDKALKSLLQAEKIMPRDVIVLNNIATMYERKGDKLNAIKYFELTAKLGDKEIRNEAVKKLKELKN</sequence>
<evidence type="ECO:0008006" key="5">
    <source>
        <dbReference type="Google" id="ProtNLM"/>
    </source>
</evidence>
<feature type="signal peptide" evidence="2">
    <location>
        <begin position="1"/>
        <end position="19"/>
    </location>
</feature>